<dbReference type="RefSeq" id="WP_207690518.1">
    <property type="nucleotide sequence ID" value="NZ_CP061799.1"/>
</dbReference>
<evidence type="ECO:0000313" key="5">
    <source>
        <dbReference type="EMBL" id="QTA78690.1"/>
    </source>
</evidence>
<protein>
    <submittedName>
        <fullName evidence="5">Restriction endonuclease domain-containing protein</fullName>
    </submittedName>
</protein>
<evidence type="ECO:0000313" key="6">
    <source>
        <dbReference type="Proteomes" id="UP000663720"/>
    </source>
</evidence>
<keyword evidence="5" id="KW-0378">Hydrolase</keyword>
<dbReference type="InterPro" id="IPR052021">
    <property type="entry name" value="Type-I_RS_S_subunit"/>
</dbReference>
<dbReference type="GO" id="GO:0009307">
    <property type="term" value="P:DNA restriction-modification system"/>
    <property type="evidence" value="ECO:0007669"/>
    <property type="project" value="UniProtKB-KW"/>
</dbReference>
<dbReference type="REBASE" id="468755">
    <property type="entry name" value="S.Dli5ac10ORF9190P"/>
</dbReference>
<dbReference type="InterPro" id="IPR044946">
    <property type="entry name" value="Restrct_endonuc_typeI_TRD_sf"/>
</dbReference>
<name>A0A975GF11_9BACT</name>
<keyword evidence="6" id="KW-1185">Reference proteome</keyword>
<dbReference type="SUPFAM" id="SSF116734">
    <property type="entry name" value="DNA methylase specificity domain"/>
    <property type="match status" value="2"/>
</dbReference>
<evidence type="ECO:0000256" key="1">
    <source>
        <dbReference type="ARBA" id="ARBA00010923"/>
    </source>
</evidence>
<keyword evidence="5" id="KW-0255">Endonuclease</keyword>
<accession>A0A975GF11</accession>
<feature type="domain" description="Type I restriction modification DNA specificity" evidence="4">
    <location>
        <begin position="35"/>
        <end position="218"/>
    </location>
</feature>
<gene>
    <name evidence="5" type="ORF">dnl_09200</name>
</gene>
<keyword evidence="5" id="KW-0540">Nuclease</keyword>
<dbReference type="Proteomes" id="UP000663720">
    <property type="component" value="Chromosome"/>
</dbReference>
<dbReference type="GO" id="GO:0004519">
    <property type="term" value="F:endonuclease activity"/>
    <property type="evidence" value="ECO:0007669"/>
    <property type="project" value="UniProtKB-KW"/>
</dbReference>
<dbReference type="Pfam" id="PF01420">
    <property type="entry name" value="Methylase_S"/>
    <property type="match status" value="1"/>
</dbReference>
<evidence type="ECO:0000256" key="2">
    <source>
        <dbReference type="ARBA" id="ARBA00022747"/>
    </source>
</evidence>
<dbReference type="PANTHER" id="PTHR30408:SF12">
    <property type="entry name" value="TYPE I RESTRICTION ENZYME MJAVIII SPECIFICITY SUBUNIT"/>
    <property type="match status" value="1"/>
</dbReference>
<dbReference type="KEGG" id="dli:dnl_09200"/>
<dbReference type="PANTHER" id="PTHR30408">
    <property type="entry name" value="TYPE-1 RESTRICTION ENZYME ECOKI SPECIFICITY PROTEIN"/>
    <property type="match status" value="1"/>
</dbReference>
<sequence length="504" mass="55770">MFVQRIKSSELLGQLNSEAYAPHHIKFAKIIKKSGLDVRQLGDIVSKKINNSIRNISGQLDSNEGKIPMFRPADISNGTLSVETAPLLTEDFESKHEKARVFSGDLVLGIAGSVGVVGRVPQSVKHGNINGSSARITTNSDLKSAYLLAYIQSKYGQSSLLRYCVGSVQKHLNLEDLPSVTIAYPKNNVIIYIGDKVRQAERLRECAKALEQNFNNELIQIYNVAFNGQVDERKYSHVKKDDLSIDLNPGLYNAERLRVRKSISEVSSKKIGDIAIIKAPSSNEYTSSTKFLGLDGISSNNSSLAITTIEKTNVKGTLRYLLSGPIIPKLNPYLNKAAYIPKELEGTVGSPELLCVVPNNKANGWFIYGALKQETTLKQLNPISTGSTHLRVTPDNIRDIVIPWPEDRVKKGKYLEKAFRARQLSSILTTAAKLFVESLIEGKITENQLINAQQSLEKGETALDQSILERLKTDGMDGEGEPLFTDLEQVYELLKQAEDDNHLT</sequence>
<dbReference type="EMBL" id="CP061799">
    <property type="protein sequence ID" value="QTA78690.1"/>
    <property type="molecule type" value="Genomic_DNA"/>
</dbReference>
<comment type="similarity">
    <text evidence="1">Belongs to the type-I restriction system S methylase family.</text>
</comment>
<dbReference type="GO" id="GO:0003677">
    <property type="term" value="F:DNA binding"/>
    <property type="evidence" value="ECO:0007669"/>
    <property type="project" value="UniProtKB-KW"/>
</dbReference>
<dbReference type="Gene3D" id="3.90.220.20">
    <property type="entry name" value="DNA methylase specificity domains"/>
    <property type="match status" value="2"/>
</dbReference>
<keyword evidence="3" id="KW-0238">DNA-binding</keyword>
<dbReference type="AlphaFoldDB" id="A0A975GF11"/>
<keyword evidence="2" id="KW-0680">Restriction system</keyword>
<proteinExistence type="inferred from homology"/>
<evidence type="ECO:0000256" key="3">
    <source>
        <dbReference type="ARBA" id="ARBA00023125"/>
    </source>
</evidence>
<evidence type="ECO:0000259" key="4">
    <source>
        <dbReference type="Pfam" id="PF01420"/>
    </source>
</evidence>
<reference evidence="5" key="1">
    <citation type="journal article" date="2021" name="Microb. Physiol.">
        <title>Proteogenomic Insights into the Physiology of Marine, Sulfate-Reducing, Filamentous Desulfonema limicola and Desulfonema magnum.</title>
        <authorList>
            <person name="Schnaars V."/>
            <person name="Wohlbrand L."/>
            <person name="Scheve S."/>
            <person name="Hinrichs C."/>
            <person name="Reinhardt R."/>
            <person name="Rabus R."/>
        </authorList>
    </citation>
    <scope>NUCLEOTIDE SEQUENCE</scope>
    <source>
        <strain evidence="5">5ac10</strain>
    </source>
</reference>
<organism evidence="5 6">
    <name type="scientific">Desulfonema limicola</name>
    <dbReference type="NCBI Taxonomy" id="45656"/>
    <lineage>
        <taxon>Bacteria</taxon>
        <taxon>Pseudomonadati</taxon>
        <taxon>Thermodesulfobacteriota</taxon>
        <taxon>Desulfobacteria</taxon>
        <taxon>Desulfobacterales</taxon>
        <taxon>Desulfococcaceae</taxon>
        <taxon>Desulfonema</taxon>
    </lineage>
</organism>
<dbReference type="InterPro" id="IPR000055">
    <property type="entry name" value="Restrct_endonuc_typeI_TRD"/>
</dbReference>